<evidence type="ECO:0000256" key="2">
    <source>
        <dbReference type="ARBA" id="ARBA00022448"/>
    </source>
</evidence>
<feature type="transmembrane region" description="Helical" evidence="7">
    <location>
        <begin position="180"/>
        <end position="202"/>
    </location>
</feature>
<keyword evidence="5 7" id="KW-1133">Transmembrane helix</keyword>
<protein>
    <submittedName>
        <fullName evidence="9">Carbohydrate ABC transporter permease</fullName>
    </submittedName>
</protein>
<feature type="transmembrane region" description="Helical" evidence="7">
    <location>
        <begin position="107"/>
        <end position="127"/>
    </location>
</feature>
<dbReference type="PROSITE" id="PS50928">
    <property type="entry name" value="ABC_TM1"/>
    <property type="match status" value="1"/>
</dbReference>
<keyword evidence="4 7" id="KW-0812">Transmembrane</keyword>
<evidence type="ECO:0000256" key="1">
    <source>
        <dbReference type="ARBA" id="ARBA00004651"/>
    </source>
</evidence>
<dbReference type="Pfam" id="PF00528">
    <property type="entry name" value="BPD_transp_1"/>
    <property type="match status" value="1"/>
</dbReference>
<evidence type="ECO:0000256" key="3">
    <source>
        <dbReference type="ARBA" id="ARBA00022475"/>
    </source>
</evidence>
<feature type="transmembrane region" description="Helical" evidence="7">
    <location>
        <begin position="74"/>
        <end position="95"/>
    </location>
</feature>
<dbReference type="Gene3D" id="1.10.3720.10">
    <property type="entry name" value="MetI-like"/>
    <property type="match status" value="1"/>
</dbReference>
<accession>A0A7X0SQV3</accession>
<feature type="domain" description="ABC transmembrane type-1" evidence="8">
    <location>
        <begin position="70"/>
        <end position="259"/>
    </location>
</feature>
<dbReference type="GO" id="GO:0005886">
    <property type="term" value="C:plasma membrane"/>
    <property type="evidence" value="ECO:0007669"/>
    <property type="project" value="UniProtKB-SubCell"/>
</dbReference>
<evidence type="ECO:0000256" key="5">
    <source>
        <dbReference type="ARBA" id="ARBA00022989"/>
    </source>
</evidence>
<dbReference type="InterPro" id="IPR000515">
    <property type="entry name" value="MetI-like"/>
</dbReference>
<dbReference type="InterPro" id="IPR035906">
    <property type="entry name" value="MetI-like_sf"/>
</dbReference>
<evidence type="ECO:0000313" key="9">
    <source>
        <dbReference type="EMBL" id="MBB6733260.1"/>
    </source>
</evidence>
<evidence type="ECO:0000259" key="8">
    <source>
        <dbReference type="PROSITE" id="PS50928"/>
    </source>
</evidence>
<keyword evidence="3" id="KW-1003">Cell membrane</keyword>
<dbReference type="PANTHER" id="PTHR43744:SF12">
    <property type="entry name" value="ABC TRANSPORTER PERMEASE PROTEIN MG189-RELATED"/>
    <property type="match status" value="1"/>
</dbReference>
<dbReference type="SUPFAM" id="SSF161098">
    <property type="entry name" value="MetI-like"/>
    <property type="match status" value="1"/>
</dbReference>
<reference evidence="9 10" key="1">
    <citation type="submission" date="2020-08" db="EMBL/GenBank/DDBJ databases">
        <title>Cohnella phylogeny.</title>
        <authorList>
            <person name="Dunlap C."/>
        </authorList>
    </citation>
    <scope>NUCLEOTIDE SEQUENCE [LARGE SCALE GENOMIC DNA]</scope>
    <source>
        <strain evidence="9 10">CBP 2801</strain>
    </source>
</reference>
<proteinExistence type="inferred from homology"/>
<organism evidence="9 10">
    <name type="scientific">Cohnella zeiphila</name>
    <dbReference type="NCBI Taxonomy" id="2761120"/>
    <lineage>
        <taxon>Bacteria</taxon>
        <taxon>Bacillati</taxon>
        <taxon>Bacillota</taxon>
        <taxon>Bacilli</taxon>
        <taxon>Bacillales</taxon>
        <taxon>Paenibacillaceae</taxon>
        <taxon>Cohnella</taxon>
    </lineage>
</organism>
<sequence>MMLRKRSLGLLRNVFAWVLSLLMFIPLLLIVLNSLKDKIHANTMSMALPRKLEWSNYSVVIKEGKLISSFFNSLFYASVSTVLGLLLASIAAYVFARNRTRLNRAMYLFVILGIAMPINFVTTTKVMQLTHLMNTQLGIIVLLAVISIPFSVFLIYGFVGSVPRELDEAGIVDGCSPLKLFFAVVLPLLAPVLVTVAILNFMGGWNDFVLPLYYLNSSDKWPMTLAVYNFFGRFQVNWNLVSADIVLTTLPVIVIYLLGQKYIISGMTSGSVKG</sequence>
<evidence type="ECO:0000313" key="10">
    <source>
        <dbReference type="Proteomes" id="UP000564644"/>
    </source>
</evidence>
<evidence type="ECO:0000256" key="4">
    <source>
        <dbReference type="ARBA" id="ARBA00022692"/>
    </source>
</evidence>
<gene>
    <name evidence="9" type="ORF">H7C18_20265</name>
</gene>
<dbReference type="GO" id="GO:0055085">
    <property type="term" value="P:transmembrane transport"/>
    <property type="evidence" value="ECO:0007669"/>
    <property type="project" value="InterPro"/>
</dbReference>
<evidence type="ECO:0000256" key="7">
    <source>
        <dbReference type="RuleBase" id="RU363032"/>
    </source>
</evidence>
<keyword evidence="2 7" id="KW-0813">Transport</keyword>
<feature type="transmembrane region" description="Helical" evidence="7">
    <location>
        <begin position="238"/>
        <end position="259"/>
    </location>
</feature>
<name>A0A7X0SQV3_9BACL</name>
<dbReference type="CDD" id="cd06261">
    <property type="entry name" value="TM_PBP2"/>
    <property type="match status" value="1"/>
</dbReference>
<feature type="transmembrane region" description="Helical" evidence="7">
    <location>
        <begin position="139"/>
        <end position="159"/>
    </location>
</feature>
<dbReference type="EMBL" id="JACJVO010000025">
    <property type="protein sequence ID" value="MBB6733260.1"/>
    <property type="molecule type" value="Genomic_DNA"/>
</dbReference>
<dbReference type="Proteomes" id="UP000564644">
    <property type="component" value="Unassembled WGS sequence"/>
</dbReference>
<evidence type="ECO:0000256" key="6">
    <source>
        <dbReference type="ARBA" id="ARBA00023136"/>
    </source>
</evidence>
<comment type="subcellular location">
    <subcellularLocation>
        <location evidence="1 7">Cell membrane</location>
        <topology evidence="1 7">Multi-pass membrane protein</topology>
    </subcellularLocation>
</comment>
<comment type="caution">
    <text evidence="9">The sequence shown here is derived from an EMBL/GenBank/DDBJ whole genome shotgun (WGS) entry which is preliminary data.</text>
</comment>
<feature type="transmembrane region" description="Helical" evidence="7">
    <location>
        <begin position="14"/>
        <end position="35"/>
    </location>
</feature>
<keyword evidence="10" id="KW-1185">Reference proteome</keyword>
<dbReference type="AlphaFoldDB" id="A0A7X0SQV3"/>
<dbReference type="PANTHER" id="PTHR43744">
    <property type="entry name" value="ABC TRANSPORTER PERMEASE PROTEIN MG189-RELATED-RELATED"/>
    <property type="match status" value="1"/>
</dbReference>
<comment type="similarity">
    <text evidence="7">Belongs to the binding-protein-dependent transport system permease family.</text>
</comment>
<keyword evidence="6 7" id="KW-0472">Membrane</keyword>